<dbReference type="OrthoDB" id="5904886at2759"/>
<gene>
    <name evidence="1" type="ORF">WBA_LOCUS2740</name>
</gene>
<dbReference type="AlphaFoldDB" id="A0A3P7DZW7"/>
<accession>A0A3P7DZW7</accession>
<dbReference type="FunCoup" id="A0A3P7DZW7">
    <property type="interactions" value="2"/>
</dbReference>
<dbReference type="EMBL" id="UYWW01000807">
    <property type="protein sequence ID" value="VDM09354.1"/>
    <property type="molecule type" value="Genomic_DNA"/>
</dbReference>
<reference evidence="1 2" key="1">
    <citation type="submission" date="2018-11" db="EMBL/GenBank/DDBJ databases">
        <authorList>
            <consortium name="Pathogen Informatics"/>
        </authorList>
    </citation>
    <scope>NUCLEOTIDE SEQUENCE [LARGE SCALE GENOMIC DNA]</scope>
</reference>
<evidence type="ECO:0000313" key="1">
    <source>
        <dbReference type="EMBL" id="VDM09354.1"/>
    </source>
</evidence>
<evidence type="ECO:0000313" key="2">
    <source>
        <dbReference type="Proteomes" id="UP000270924"/>
    </source>
</evidence>
<protein>
    <submittedName>
        <fullName evidence="1">Uncharacterized protein</fullName>
    </submittedName>
</protein>
<proteinExistence type="predicted"/>
<dbReference type="InParanoid" id="A0A3P7DZW7"/>
<sequence>MSDILLRGAEILKSKIQKLLNEVSEFNLTQPEGTFPREFKQQCEIKLRINKEMNTTNASQRRDEERKYSKVVDDPQGWSVQKIRQFLKELVLRNEEVTRNQTESFKINAKDETSALTAIKTSRLNNSIKSIKSTKVPELKETMGGKTRRPCVFCNKDHWNNECPDYPSLHLRMEHLTEITACFKCLRTGA</sequence>
<keyword evidence="2" id="KW-1185">Reference proteome</keyword>
<name>A0A3P7DZW7_WUCBA</name>
<organism evidence="1 2">
    <name type="scientific">Wuchereria bancrofti</name>
    <dbReference type="NCBI Taxonomy" id="6293"/>
    <lineage>
        <taxon>Eukaryota</taxon>
        <taxon>Metazoa</taxon>
        <taxon>Ecdysozoa</taxon>
        <taxon>Nematoda</taxon>
        <taxon>Chromadorea</taxon>
        <taxon>Rhabditida</taxon>
        <taxon>Spirurina</taxon>
        <taxon>Spiruromorpha</taxon>
        <taxon>Filarioidea</taxon>
        <taxon>Onchocercidae</taxon>
        <taxon>Wuchereria</taxon>
    </lineage>
</organism>
<dbReference type="Proteomes" id="UP000270924">
    <property type="component" value="Unassembled WGS sequence"/>
</dbReference>